<gene>
    <name evidence="1" type="ORF">J2Z37_001186</name>
</gene>
<dbReference type="InterPro" id="IPR037208">
    <property type="entry name" value="Spo0E-like_sf"/>
</dbReference>
<sequence>MISELNIECEIQRLKEQLELTAKENNYNFQHPQVIDLSQKLDKLITLVMRNRWHNT</sequence>
<reference evidence="1 2" key="1">
    <citation type="submission" date="2021-03" db="EMBL/GenBank/DDBJ databases">
        <title>Genomic Encyclopedia of Type Strains, Phase IV (KMG-IV): sequencing the most valuable type-strain genomes for metagenomic binning, comparative biology and taxonomic classification.</title>
        <authorList>
            <person name="Goeker M."/>
        </authorList>
    </citation>
    <scope>NUCLEOTIDE SEQUENCE [LARGE SCALE GENOMIC DNA]</scope>
    <source>
        <strain evidence="1 2">DSM 24738</strain>
    </source>
</reference>
<dbReference type="Gene3D" id="4.10.280.10">
    <property type="entry name" value="Helix-loop-helix DNA-binding domain"/>
    <property type="match status" value="1"/>
</dbReference>
<name>A0ABS4GLR2_9BACL</name>
<proteinExistence type="predicted"/>
<accession>A0ABS4GLR2</accession>
<dbReference type="EMBL" id="JAGGKT010000002">
    <property type="protein sequence ID" value="MBP1931189.1"/>
    <property type="molecule type" value="Genomic_DNA"/>
</dbReference>
<keyword evidence="2" id="KW-1185">Reference proteome</keyword>
<comment type="caution">
    <text evidence="1">The sequence shown here is derived from an EMBL/GenBank/DDBJ whole genome shotgun (WGS) entry which is preliminary data.</text>
</comment>
<dbReference type="SUPFAM" id="SSF140500">
    <property type="entry name" value="BAS1536-like"/>
    <property type="match status" value="1"/>
</dbReference>
<dbReference type="InterPro" id="IPR018540">
    <property type="entry name" value="Spo0E-like"/>
</dbReference>
<evidence type="ECO:0000313" key="2">
    <source>
        <dbReference type="Proteomes" id="UP001519343"/>
    </source>
</evidence>
<evidence type="ECO:0008006" key="3">
    <source>
        <dbReference type="Google" id="ProtNLM"/>
    </source>
</evidence>
<dbReference type="Pfam" id="PF09388">
    <property type="entry name" value="SpoOE-like"/>
    <property type="match status" value="1"/>
</dbReference>
<organism evidence="1 2">
    <name type="scientific">Ammoniphilus resinae</name>
    <dbReference type="NCBI Taxonomy" id="861532"/>
    <lineage>
        <taxon>Bacteria</taxon>
        <taxon>Bacillati</taxon>
        <taxon>Bacillota</taxon>
        <taxon>Bacilli</taxon>
        <taxon>Bacillales</taxon>
        <taxon>Paenibacillaceae</taxon>
        <taxon>Aneurinibacillus group</taxon>
        <taxon>Ammoniphilus</taxon>
    </lineage>
</organism>
<evidence type="ECO:0000313" key="1">
    <source>
        <dbReference type="EMBL" id="MBP1931189.1"/>
    </source>
</evidence>
<dbReference type="Proteomes" id="UP001519343">
    <property type="component" value="Unassembled WGS sequence"/>
</dbReference>
<dbReference type="InterPro" id="IPR036638">
    <property type="entry name" value="HLH_DNA-bd_sf"/>
</dbReference>
<protein>
    <recommendedName>
        <fullName evidence="3">Aspartyl-phosphate phosphatase Spo0E family protein</fullName>
    </recommendedName>
</protein>